<gene>
    <name evidence="2" type="ORF">RR48_09695</name>
</gene>
<dbReference type="Proteomes" id="UP000053240">
    <property type="component" value="Unassembled WGS sequence"/>
</dbReference>
<dbReference type="GO" id="GO:0031461">
    <property type="term" value="C:cullin-RING ubiquitin ligase complex"/>
    <property type="evidence" value="ECO:0007669"/>
    <property type="project" value="TreeGrafter"/>
</dbReference>
<feature type="region of interest" description="Disordered" evidence="1">
    <location>
        <begin position="778"/>
        <end position="902"/>
    </location>
</feature>
<dbReference type="GO" id="GO:0016567">
    <property type="term" value="P:protein ubiquitination"/>
    <property type="evidence" value="ECO:0007669"/>
    <property type="project" value="TreeGrafter"/>
</dbReference>
<evidence type="ECO:0000256" key="1">
    <source>
        <dbReference type="SAM" id="MobiDB-lite"/>
    </source>
</evidence>
<dbReference type="GO" id="GO:0032436">
    <property type="term" value="P:positive regulation of proteasomal ubiquitin-dependent protein catabolic process"/>
    <property type="evidence" value="ECO:0007669"/>
    <property type="project" value="TreeGrafter"/>
</dbReference>
<evidence type="ECO:0000313" key="3">
    <source>
        <dbReference type="Proteomes" id="UP000053240"/>
    </source>
</evidence>
<feature type="compositionally biased region" description="Basic and acidic residues" evidence="1">
    <location>
        <begin position="784"/>
        <end position="804"/>
    </location>
</feature>
<dbReference type="EMBL" id="KQ460325">
    <property type="protein sequence ID" value="KPJ15772.1"/>
    <property type="molecule type" value="Genomic_DNA"/>
</dbReference>
<dbReference type="GO" id="GO:0005634">
    <property type="term" value="C:nucleus"/>
    <property type="evidence" value="ECO:0007669"/>
    <property type="project" value="TreeGrafter"/>
</dbReference>
<dbReference type="GO" id="GO:0031625">
    <property type="term" value="F:ubiquitin protein ligase binding"/>
    <property type="evidence" value="ECO:0007669"/>
    <property type="project" value="TreeGrafter"/>
</dbReference>
<name>A0A194RDU1_PAPMA</name>
<dbReference type="InParanoid" id="A0A194RDU1"/>
<evidence type="ECO:0000313" key="2">
    <source>
        <dbReference type="EMBL" id="KPJ15772.1"/>
    </source>
</evidence>
<sequence length="958" mass="109627">MASVYYEDAPPGSLNEDEFFCTERIVPRKIKPQNIVIRLMDREIYGSRKPGSHFHVVREFYQNVFPNLTIVNVEKPPCFLRKFSPDGKHFIAFSADQTSLEIYEYRGASAAGDLVAGYPADLLNADADVHHRIRTHIFYRFFKPKFTVNVCQQRLVSRSERNPGQLPFIEQQLNRECSLFTEDGRYVIVGSAAHIPDDLRPHFYHIHSNNEAVTPTIRSALEDYSLHLVDLHQGKLCDTKHFRIDKIYLSHNQGIYLYKEVLAVLSVQHQTIHLFQIVDGMLIEIRKIGRFCFDDDPFIVNSVFTPQTNERPFHEETINSLKHRLLVFLFKRAKSISDSTNDPFELRKFYKYFDMFKSLRMWKMQLLDEDHLFIKYASEEVVTLRVAEPNSQSSFFVIYNISGSKILAVYENTSEALLQLFENYCDCFRNARLCADSQFTCSPSNNLYARLTQQRFKQTIVRAIYGGRTEATKRILAQLPISAQSYSGSPYLDLGLFSYDDKWVSVMERPKAYGEYPIRFYARDSGLLKFKIYAGVIGQSVPASARRLVAFTFHPTDPFAISSNVQSPEIIGEGDVTSVVLPNGSVQYFFIPTIKRDVWTPCAYAPPTMNVNWNIPSQAWFIRNISNPITPSFCSGQQYLRPYGEPFIANIMPTDCNTNTPALGYTNMFHYDRCTSTSDLQYFYPRVLSRHQQTTDVKVKSVRKPICLFDLACDKPCPCGVVSGTKYCQDESEKEPEHVSSAMSIEGVERKVSCECPPKDKSLGKSVITLRDSSFEEDSEEITVAEKNKIHESSKMKSLEKEKNNSTSKSKAKNFKIGRKTSPVEINTKDTPNSKNLRKSRYYKLEKSEESSSSEKEKVGTDEPKPKKQVKDEKEKKKREKCQCEEDSDSDSKPAEKEEKRSCCCTRKRYKGVASYKDKEKAENRLSLIEIVGHCDGSCCCSQCAANGAPQPPTKSRK</sequence>
<reference evidence="2 3" key="1">
    <citation type="journal article" date="2015" name="Nat. Commun.">
        <title>Outbred genome sequencing and CRISPR/Cas9 gene editing in butterflies.</title>
        <authorList>
            <person name="Li X."/>
            <person name="Fan D."/>
            <person name="Zhang W."/>
            <person name="Liu G."/>
            <person name="Zhang L."/>
            <person name="Zhao L."/>
            <person name="Fang X."/>
            <person name="Chen L."/>
            <person name="Dong Y."/>
            <person name="Chen Y."/>
            <person name="Ding Y."/>
            <person name="Zhao R."/>
            <person name="Feng M."/>
            <person name="Zhu Y."/>
            <person name="Feng Y."/>
            <person name="Jiang X."/>
            <person name="Zhu D."/>
            <person name="Xiang H."/>
            <person name="Feng X."/>
            <person name="Li S."/>
            <person name="Wang J."/>
            <person name="Zhang G."/>
            <person name="Kronforst M.R."/>
            <person name="Wang W."/>
        </authorList>
    </citation>
    <scope>NUCLEOTIDE SEQUENCE [LARGE SCALE GENOMIC DNA]</scope>
    <source>
        <strain evidence="2">Ya'a_city_454_Pm</strain>
        <tissue evidence="2">Whole body</tissue>
    </source>
</reference>
<proteinExistence type="predicted"/>
<dbReference type="PANTHER" id="PTHR13374:SF3">
    <property type="entry name" value="DET1 HOMOLOG"/>
    <property type="match status" value="1"/>
</dbReference>
<dbReference type="SUPFAM" id="SSF82171">
    <property type="entry name" value="DPP6 N-terminal domain-like"/>
    <property type="match status" value="1"/>
</dbReference>
<accession>A0A194RDU1</accession>
<feature type="compositionally biased region" description="Basic and acidic residues" evidence="1">
    <location>
        <begin position="843"/>
        <end position="875"/>
    </location>
</feature>
<dbReference type="FunCoup" id="A0A194RDU1">
    <property type="interactions" value="712"/>
</dbReference>
<feature type="compositionally biased region" description="Basic residues" evidence="1">
    <location>
        <begin position="810"/>
        <end position="819"/>
    </location>
</feature>
<organism evidence="2 3">
    <name type="scientific">Papilio machaon</name>
    <name type="common">Old World swallowtail butterfly</name>
    <dbReference type="NCBI Taxonomy" id="76193"/>
    <lineage>
        <taxon>Eukaryota</taxon>
        <taxon>Metazoa</taxon>
        <taxon>Ecdysozoa</taxon>
        <taxon>Arthropoda</taxon>
        <taxon>Hexapoda</taxon>
        <taxon>Insecta</taxon>
        <taxon>Pterygota</taxon>
        <taxon>Neoptera</taxon>
        <taxon>Endopterygota</taxon>
        <taxon>Lepidoptera</taxon>
        <taxon>Glossata</taxon>
        <taxon>Ditrysia</taxon>
        <taxon>Papilionoidea</taxon>
        <taxon>Papilionidae</taxon>
        <taxon>Papilioninae</taxon>
        <taxon>Papilio</taxon>
    </lineage>
</organism>
<dbReference type="PANTHER" id="PTHR13374">
    <property type="entry name" value="DET1 HOMOLOG DE-ETIOLATED-1 HOMOLOG"/>
    <property type="match status" value="1"/>
</dbReference>
<keyword evidence="3" id="KW-1185">Reference proteome</keyword>
<dbReference type="GO" id="GO:1990756">
    <property type="term" value="F:ubiquitin-like ligase-substrate adaptor activity"/>
    <property type="evidence" value="ECO:0007669"/>
    <property type="project" value="TreeGrafter"/>
</dbReference>
<feature type="compositionally biased region" description="Basic and acidic residues" evidence="1">
    <location>
        <begin position="890"/>
        <end position="902"/>
    </location>
</feature>
<dbReference type="AlphaFoldDB" id="A0A194RDU1"/>
<dbReference type="STRING" id="76193.A0A194RDU1"/>
<dbReference type="Pfam" id="PF09737">
    <property type="entry name" value="Det1"/>
    <property type="match status" value="1"/>
</dbReference>
<protein>
    <submittedName>
        <fullName evidence="2">DET1-like</fullName>
    </submittedName>
</protein>
<dbReference type="InterPro" id="IPR019138">
    <property type="entry name" value="De-etiolated_protein_1_Det1"/>
</dbReference>